<protein>
    <recommendedName>
        <fullName evidence="2">Helicase ATP-binding domain-containing protein</fullName>
    </recommendedName>
</protein>
<proteinExistence type="predicted"/>
<organism evidence="1">
    <name type="scientific">viral metagenome</name>
    <dbReference type="NCBI Taxonomy" id="1070528"/>
    <lineage>
        <taxon>unclassified sequences</taxon>
        <taxon>metagenomes</taxon>
        <taxon>organismal metagenomes</taxon>
    </lineage>
</organism>
<dbReference type="AlphaFoldDB" id="A0A6C0F8B5"/>
<evidence type="ECO:0008006" key="2">
    <source>
        <dbReference type="Google" id="ProtNLM"/>
    </source>
</evidence>
<accession>A0A6C0F8B5</accession>
<name>A0A6C0F8B5_9ZZZZ</name>
<evidence type="ECO:0000313" key="1">
    <source>
        <dbReference type="EMBL" id="QHT37091.1"/>
    </source>
</evidence>
<sequence>MSTKFKDHCKAVRNSFQNGKNKLLFHSLGNDKIVSSLLAAKHLYHSKKVKKIFIVTPVKEKFIKIFKPLFVGNVIPKAFKIINCKNFLKIVNKNILHNTLVIIDQVQDIVCENKLLYEKLFNLLVTNAPKSLYIILLTTLPKFIKTKQIILVINLLGYKKHLPISIIHKTQKYNTTNFIHTLKPYINIFLVPSNSRRLMPIKPISKQLKLKPTSVKSKKNVKYMTVNEISQLAEHYRSTLLPKIKKLQKYNLKKTNV</sequence>
<dbReference type="EMBL" id="MN738789">
    <property type="protein sequence ID" value="QHT37091.1"/>
    <property type="molecule type" value="Genomic_DNA"/>
</dbReference>
<reference evidence="1" key="1">
    <citation type="journal article" date="2020" name="Nature">
        <title>Giant virus diversity and host interactions through global metagenomics.</title>
        <authorList>
            <person name="Schulz F."/>
            <person name="Roux S."/>
            <person name="Paez-Espino D."/>
            <person name="Jungbluth S."/>
            <person name="Walsh D.A."/>
            <person name="Denef V.J."/>
            <person name="McMahon K.D."/>
            <person name="Konstantinidis K.T."/>
            <person name="Eloe-Fadrosh E.A."/>
            <person name="Kyrpides N.C."/>
            <person name="Woyke T."/>
        </authorList>
    </citation>
    <scope>NUCLEOTIDE SEQUENCE</scope>
    <source>
        <strain evidence="1">GVMAG-S-ERX555967-131</strain>
    </source>
</reference>